<gene>
    <name evidence="2" type="ORF">PHLGIDRAFT_162088</name>
</gene>
<dbReference type="AlphaFoldDB" id="A0A0C3S4W8"/>
<dbReference type="GO" id="GO:0005737">
    <property type="term" value="C:cytoplasm"/>
    <property type="evidence" value="ECO:0007669"/>
    <property type="project" value="TreeGrafter"/>
</dbReference>
<dbReference type="PANTHER" id="PTHR48104:SF30">
    <property type="entry name" value="METACASPASE-1"/>
    <property type="match status" value="1"/>
</dbReference>
<evidence type="ECO:0000256" key="1">
    <source>
        <dbReference type="ARBA" id="ARBA00009005"/>
    </source>
</evidence>
<dbReference type="OrthoDB" id="3223806at2759"/>
<dbReference type="HOGENOM" id="CLU_029389_3_3_1"/>
<accession>A0A0C3S4W8</accession>
<dbReference type="EMBL" id="KN840548">
    <property type="protein sequence ID" value="KIP05267.1"/>
    <property type="molecule type" value="Genomic_DNA"/>
</dbReference>
<dbReference type="InterPro" id="IPR050452">
    <property type="entry name" value="Metacaspase"/>
</dbReference>
<dbReference type="PANTHER" id="PTHR48104">
    <property type="entry name" value="METACASPASE-4"/>
    <property type="match status" value="1"/>
</dbReference>
<organism evidence="2 3">
    <name type="scientific">Phlebiopsis gigantea (strain 11061_1 CR5-6)</name>
    <name type="common">White-rot fungus</name>
    <name type="synonym">Peniophora gigantea</name>
    <dbReference type="NCBI Taxonomy" id="745531"/>
    <lineage>
        <taxon>Eukaryota</taxon>
        <taxon>Fungi</taxon>
        <taxon>Dikarya</taxon>
        <taxon>Basidiomycota</taxon>
        <taxon>Agaricomycotina</taxon>
        <taxon>Agaricomycetes</taxon>
        <taxon>Polyporales</taxon>
        <taxon>Phanerochaetaceae</taxon>
        <taxon>Phlebiopsis</taxon>
    </lineage>
</organism>
<dbReference type="Gene3D" id="3.40.50.12660">
    <property type="match status" value="1"/>
</dbReference>
<keyword evidence="3" id="KW-1185">Reference proteome</keyword>
<reference evidence="2 3" key="1">
    <citation type="journal article" date="2014" name="PLoS Genet.">
        <title>Analysis of the Phlebiopsis gigantea genome, transcriptome and secretome provides insight into its pioneer colonization strategies of wood.</title>
        <authorList>
            <person name="Hori C."/>
            <person name="Ishida T."/>
            <person name="Igarashi K."/>
            <person name="Samejima M."/>
            <person name="Suzuki H."/>
            <person name="Master E."/>
            <person name="Ferreira P."/>
            <person name="Ruiz-Duenas F.J."/>
            <person name="Held B."/>
            <person name="Canessa P."/>
            <person name="Larrondo L.F."/>
            <person name="Schmoll M."/>
            <person name="Druzhinina I.S."/>
            <person name="Kubicek C.P."/>
            <person name="Gaskell J.A."/>
            <person name="Kersten P."/>
            <person name="St John F."/>
            <person name="Glasner J."/>
            <person name="Sabat G."/>
            <person name="Splinter BonDurant S."/>
            <person name="Syed K."/>
            <person name="Yadav J."/>
            <person name="Mgbeahuruike A.C."/>
            <person name="Kovalchuk A."/>
            <person name="Asiegbu F.O."/>
            <person name="Lackner G."/>
            <person name="Hoffmeister D."/>
            <person name="Rencoret J."/>
            <person name="Gutierrez A."/>
            <person name="Sun H."/>
            <person name="Lindquist E."/>
            <person name="Barry K."/>
            <person name="Riley R."/>
            <person name="Grigoriev I.V."/>
            <person name="Henrissat B."/>
            <person name="Kues U."/>
            <person name="Berka R.M."/>
            <person name="Martinez A.T."/>
            <person name="Covert S.F."/>
            <person name="Blanchette R.A."/>
            <person name="Cullen D."/>
        </authorList>
    </citation>
    <scope>NUCLEOTIDE SEQUENCE [LARGE SCALE GENOMIC DNA]</scope>
    <source>
        <strain evidence="2 3">11061_1 CR5-6</strain>
    </source>
</reference>
<evidence type="ECO:0000313" key="2">
    <source>
        <dbReference type="EMBL" id="KIP05267.1"/>
    </source>
</evidence>
<evidence type="ECO:0000313" key="3">
    <source>
        <dbReference type="Proteomes" id="UP000053257"/>
    </source>
</evidence>
<dbReference type="Proteomes" id="UP000053257">
    <property type="component" value="Unassembled WGS sequence"/>
</dbReference>
<proteinExistence type="inferred from homology"/>
<dbReference type="GO" id="GO:0006508">
    <property type="term" value="P:proteolysis"/>
    <property type="evidence" value="ECO:0007669"/>
    <property type="project" value="TreeGrafter"/>
</dbReference>
<sequence length="141" mass="15658">MNNIMVHPLPPGCRLTAVFDVRLKSSHSKYSGTGLDLPYSYHSDGSLKGLSRIYSRQLRNRSSAADVISFSWCNNSLDTAAMLEGGLPVGTMTDAFVKSMLGRLSYLELLHSLRKILQERYSQVPQLSSSHHIDTNVMSII</sequence>
<comment type="similarity">
    <text evidence="1">Belongs to the peptidase C14B family.</text>
</comment>
<name>A0A0C3S4W8_PHLG1</name>
<protein>
    <submittedName>
        <fullName evidence="2">Uncharacterized protein</fullName>
    </submittedName>
</protein>
<dbReference type="GO" id="GO:0004197">
    <property type="term" value="F:cysteine-type endopeptidase activity"/>
    <property type="evidence" value="ECO:0007669"/>
    <property type="project" value="TreeGrafter"/>
</dbReference>